<protein>
    <recommendedName>
        <fullName evidence="1">UPF0303 protein C9I28_08845</fullName>
    </recommendedName>
</protein>
<dbReference type="Proteomes" id="UP000240505">
    <property type="component" value="Chromosome"/>
</dbReference>
<dbReference type="OrthoDB" id="9815315at2"/>
<dbReference type="InterPro" id="IPR010371">
    <property type="entry name" value="YBR137W-like"/>
</dbReference>
<dbReference type="InterPro" id="IPR005624">
    <property type="entry name" value="PduO/GlcC-like"/>
</dbReference>
<name>A0A2R4C8F5_9BURK</name>
<keyword evidence="3" id="KW-1185">Reference proteome</keyword>
<evidence type="ECO:0000313" key="3">
    <source>
        <dbReference type="Proteomes" id="UP000240505"/>
    </source>
</evidence>
<proteinExistence type="inferred from homology"/>
<dbReference type="KEGG" id="masz:C9I28_08845"/>
<comment type="similarity">
    <text evidence="1">Belongs to the UPF0303 family.</text>
</comment>
<dbReference type="AlphaFoldDB" id="A0A2R4C8F5"/>
<dbReference type="PANTHER" id="PTHR28255">
    <property type="match status" value="1"/>
</dbReference>
<dbReference type="EMBL" id="CP028324">
    <property type="protein sequence ID" value="AVR95822.1"/>
    <property type="molecule type" value="Genomic_DNA"/>
</dbReference>
<dbReference type="SUPFAM" id="SSF143744">
    <property type="entry name" value="GlcG-like"/>
    <property type="match status" value="1"/>
</dbReference>
<accession>A0A2R4C8F5</accession>
<organism evidence="2 3">
    <name type="scientific">Pseudoduganella armeniaca</name>
    <dbReference type="NCBI Taxonomy" id="2072590"/>
    <lineage>
        <taxon>Bacteria</taxon>
        <taxon>Pseudomonadati</taxon>
        <taxon>Pseudomonadota</taxon>
        <taxon>Betaproteobacteria</taxon>
        <taxon>Burkholderiales</taxon>
        <taxon>Oxalobacteraceae</taxon>
        <taxon>Telluria group</taxon>
        <taxon>Pseudoduganella</taxon>
    </lineage>
</organism>
<dbReference type="PANTHER" id="PTHR28255:SF1">
    <property type="entry name" value="UPF0303 PROTEIN YBR137W"/>
    <property type="match status" value="1"/>
</dbReference>
<dbReference type="PIRSF" id="PIRSF008757">
    <property type="entry name" value="UCP008757"/>
    <property type="match status" value="1"/>
</dbReference>
<evidence type="ECO:0000313" key="2">
    <source>
        <dbReference type="EMBL" id="AVR95822.1"/>
    </source>
</evidence>
<dbReference type="InterPro" id="IPR038084">
    <property type="entry name" value="PduO/GlcC-like_sf"/>
</dbReference>
<evidence type="ECO:0000256" key="1">
    <source>
        <dbReference type="HAMAP-Rule" id="MF_00761"/>
    </source>
</evidence>
<dbReference type="Gene3D" id="3.30.450.150">
    <property type="entry name" value="Haem-degrading domain"/>
    <property type="match status" value="1"/>
</dbReference>
<dbReference type="HAMAP" id="MF_00761">
    <property type="entry name" value="UPF0303"/>
    <property type="match status" value="1"/>
</dbReference>
<dbReference type="NCBIfam" id="NF002696">
    <property type="entry name" value="PRK02487.1-5"/>
    <property type="match status" value="1"/>
</dbReference>
<reference evidence="2 3" key="1">
    <citation type="submission" date="2018-03" db="EMBL/GenBank/DDBJ databases">
        <title>Massilia armeniaca sp. nov., isolated from desert soil.</title>
        <authorList>
            <person name="Huang H."/>
            <person name="Ren M."/>
        </authorList>
    </citation>
    <scope>NUCLEOTIDE SEQUENCE [LARGE SCALE GENOMIC DNA]</scope>
    <source>
        <strain evidence="2 3">ZMN-3</strain>
    </source>
</reference>
<sequence length="166" mass="18339">MSREENAVQDDYATLLKELENEEQQLQFDAFSNADALRLGSALVERAGALGKAVTVDITRNGHQLFHHAMDGTSPDNANWIRRKNNVVQRFGRSSWHVGTRYRSKGKSFEADSGLDSADFAAHGGAFPLALRGTGVIGTVTVSGLPQQEDHELVTRVLREYLDTLR</sequence>
<gene>
    <name evidence="2" type="ORF">C9I28_08845</name>
</gene>
<dbReference type="Pfam" id="PF03928">
    <property type="entry name" value="HbpS-like"/>
    <property type="match status" value="1"/>
</dbReference>